<organism evidence="5 6">
    <name type="scientific">Amycolatopsis marina</name>
    <dbReference type="NCBI Taxonomy" id="490629"/>
    <lineage>
        <taxon>Bacteria</taxon>
        <taxon>Bacillati</taxon>
        <taxon>Actinomycetota</taxon>
        <taxon>Actinomycetes</taxon>
        <taxon>Pseudonocardiales</taxon>
        <taxon>Pseudonocardiaceae</taxon>
        <taxon>Amycolatopsis</taxon>
    </lineage>
</organism>
<dbReference type="InterPro" id="IPR027417">
    <property type="entry name" value="P-loop_NTPase"/>
</dbReference>
<dbReference type="InterPro" id="IPR003593">
    <property type="entry name" value="AAA+_ATPase"/>
</dbReference>
<protein>
    <submittedName>
        <fullName evidence="5">Putative ABC transport system ATP-binding protein</fullName>
    </submittedName>
</protein>
<dbReference type="GO" id="GO:0022857">
    <property type="term" value="F:transmembrane transporter activity"/>
    <property type="evidence" value="ECO:0007669"/>
    <property type="project" value="TreeGrafter"/>
</dbReference>
<dbReference type="EMBL" id="FOKG01000018">
    <property type="protein sequence ID" value="SFB54883.1"/>
    <property type="molecule type" value="Genomic_DNA"/>
</dbReference>
<evidence type="ECO:0000313" key="5">
    <source>
        <dbReference type="EMBL" id="SFB54883.1"/>
    </source>
</evidence>
<gene>
    <name evidence="5" type="ORF">SAMN05216266_11893</name>
</gene>
<dbReference type="AlphaFoldDB" id="A0A1I1C314"/>
<dbReference type="SMART" id="SM00382">
    <property type="entry name" value="AAA"/>
    <property type="match status" value="1"/>
</dbReference>
<evidence type="ECO:0000313" key="6">
    <source>
        <dbReference type="Proteomes" id="UP000243799"/>
    </source>
</evidence>
<evidence type="ECO:0000256" key="1">
    <source>
        <dbReference type="ARBA" id="ARBA00022741"/>
    </source>
</evidence>
<reference evidence="6" key="1">
    <citation type="submission" date="2016-10" db="EMBL/GenBank/DDBJ databases">
        <authorList>
            <person name="Varghese N."/>
            <person name="Submissions S."/>
        </authorList>
    </citation>
    <scope>NUCLEOTIDE SEQUENCE [LARGE SCALE GENOMIC DNA]</scope>
    <source>
        <strain evidence="6">CGMCC 4.3568</strain>
    </source>
</reference>
<dbReference type="InterPro" id="IPR003439">
    <property type="entry name" value="ABC_transporter-like_ATP-bd"/>
</dbReference>
<sequence>MASGAERLHGGRWSGDGRASGAERLHGGRWSGDGRASGAERLHGGRWSGDGRASGAERLHGGRWSGDGRAEHVFELDRVGVDYVTPAGVVAGVDDVTLSVPATGITVLAGPSGSGKSTLLRVLGLFERPARGRLGFRGTDVGGLGHAGRRAIRRHDLSQVFQNPTDNLLDYLSAAKNLLAAAGSANQVCAPEVLLEQLGLGGTGSWPVSALSGGQQQRLAFGCALARGSSVVLADEPTSQLDEQSADLVLDTLRELARRNVALVVTSHDERLIELGTRVVRLHAGRVDEIKDAIS</sequence>
<dbReference type="Gene3D" id="3.40.50.300">
    <property type="entry name" value="P-loop containing nucleotide triphosphate hydrolases"/>
    <property type="match status" value="1"/>
</dbReference>
<dbReference type="PROSITE" id="PS00211">
    <property type="entry name" value="ABC_TRANSPORTER_1"/>
    <property type="match status" value="1"/>
</dbReference>
<dbReference type="GO" id="GO:0016887">
    <property type="term" value="F:ATP hydrolysis activity"/>
    <property type="evidence" value="ECO:0007669"/>
    <property type="project" value="InterPro"/>
</dbReference>
<dbReference type="GO" id="GO:0005524">
    <property type="term" value="F:ATP binding"/>
    <property type="evidence" value="ECO:0007669"/>
    <property type="project" value="UniProtKB-KW"/>
</dbReference>
<evidence type="ECO:0000256" key="2">
    <source>
        <dbReference type="ARBA" id="ARBA00022840"/>
    </source>
</evidence>
<evidence type="ECO:0000256" key="3">
    <source>
        <dbReference type="SAM" id="MobiDB-lite"/>
    </source>
</evidence>
<dbReference type="GO" id="GO:0005886">
    <property type="term" value="C:plasma membrane"/>
    <property type="evidence" value="ECO:0007669"/>
    <property type="project" value="TreeGrafter"/>
</dbReference>
<dbReference type="InterPro" id="IPR015854">
    <property type="entry name" value="ABC_transpr_LolD-like"/>
</dbReference>
<keyword evidence="6" id="KW-1185">Reference proteome</keyword>
<dbReference type="SUPFAM" id="SSF52540">
    <property type="entry name" value="P-loop containing nucleoside triphosphate hydrolases"/>
    <property type="match status" value="1"/>
</dbReference>
<keyword evidence="2 5" id="KW-0067">ATP-binding</keyword>
<keyword evidence="1" id="KW-0547">Nucleotide-binding</keyword>
<dbReference type="STRING" id="490629.SAMN05216266_11893"/>
<proteinExistence type="predicted"/>
<dbReference type="PROSITE" id="PS50893">
    <property type="entry name" value="ABC_TRANSPORTER_2"/>
    <property type="match status" value="1"/>
</dbReference>
<feature type="region of interest" description="Disordered" evidence="3">
    <location>
        <begin position="1"/>
        <end position="64"/>
    </location>
</feature>
<dbReference type="InterPro" id="IPR017871">
    <property type="entry name" value="ABC_transporter-like_CS"/>
</dbReference>
<dbReference type="Pfam" id="PF00005">
    <property type="entry name" value="ABC_tran"/>
    <property type="match status" value="1"/>
</dbReference>
<accession>A0A1I1C314</accession>
<feature type="compositionally biased region" description="Basic and acidic residues" evidence="3">
    <location>
        <begin position="55"/>
        <end position="64"/>
    </location>
</feature>
<evidence type="ECO:0000259" key="4">
    <source>
        <dbReference type="PROSITE" id="PS50893"/>
    </source>
</evidence>
<dbReference type="Proteomes" id="UP000243799">
    <property type="component" value="Unassembled WGS sequence"/>
</dbReference>
<name>A0A1I1C314_9PSEU</name>
<dbReference type="PANTHER" id="PTHR24220">
    <property type="entry name" value="IMPORT ATP-BINDING PROTEIN"/>
    <property type="match status" value="1"/>
</dbReference>
<feature type="domain" description="ABC transporter" evidence="4">
    <location>
        <begin position="76"/>
        <end position="294"/>
    </location>
</feature>